<protein>
    <submittedName>
        <fullName evidence="1">Uncharacterized protein</fullName>
    </submittedName>
</protein>
<reference evidence="2" key="1">
    <citation type="submission" date="2017-09" db="EMBL/GenBank/DDBJ databases">
        <title>Depth-based differentiation of microbial function through sediment-hosted aquifers and enrichment of novel symbionts in the deep terrestrial subsurface.</title>
        <authorList>
            <person name="Probst A.J."/>
            <person name="Ladd B."/>
            <person name="Jarett J.K."/>
            <person name="Geller-Mcgrath D.E."/>
            <person name="Sieber C.M.K."/>
            <person name="Emerson J.B."/>
            <person name="Anantharaman K."/>
            <person name="Thomas B.C."/>
            <person name="Malmstrom R."/>
            <person name="Stieglmeier M."/>
            <person name="Klingl A."/>
            <person name="Woyke T."/>
            <person name="Ryan C.M."/>
            <person name="Banfield J.F."/>
        </authorList>
    </citation>
    <scope>NUCLEOTIDE SEQUENCE [LARGE SCALE GENOMIC DNA]</scope>
</reference>
<proteinExistence type="predicted"/>
<dbReference type="Proteomes" id="UP000229297">
    <property type="component" value="Unassembled WGS sequence"/>
</dbReference>
<sequence length="106" mass="12468">MFHNLSIRKVHILFVTHGLTDGFVNCPLIPKLYIILKSASNHTTRQQLNVAIANHIQKLVNINKRITKHFLVDFKTKYWYNTKNEREYMESNKKVDISLTLLIFIA</sequence>
<comment type="caution">
    <text evidence="1">The sequence shown here is derived from an EMBL/GenBank/DDBJ whole genome shotgun (WGS) entry which is preliminary data.</text>
</comment>
<evidence type="ECO:0000313" key="1">
    <source>
        <dbReference type="EMBL" id="PIX17768.1"/>
    </source>
</evidence>
<dbReference type="AlphaFoldDB" id="A0A2M7JED6"/>
<accession>A0A2M7JED6</accession>
<organism evidence="1 2">
    <name type="scientific">Candidatus Desantisbacteria bacterium CG_4_8_14_3_um_filter_40_12</name>
    <dbReference type="NCBI Taxonomy" id="1974545"/>
    <lineage>
        <taxon>Bacteria</taxon>
        <taxon>Candidatus Desantisiibacteriota</taxon>
    </lineage>
</organism>
<gene>
    <name evidence="1" type="ORF">COZ71_01600</name>
</gene>
<evidence type="ECO:0000313" key="2">
    <source>
        <dbReference type="Proteomes" id="UP000229297"/>
    </source>
</evidence>
<name>A0A2M7JED6_9BACT</name>
<dbReference type="EMBL" id="PFIC01000044">
    <property type="protein sequence ID" value="PIX17768.1"/>
    <property type="molecule type" value="Genomic_DNA"/>
</dbReference>